<organism evidence="7 8">
    <name type="scientific">Marinilactibacillus psychrotolerans</name>
    <dbReference type="NCBI Taxonomy" id="191770"/>
    <lineage>
        <taxon>Bacteria</taxon>
        <taxon>Bacillati</taxon>
        <taxon>Bacillota</taxon>
        <taxon>Bacilli</taxon>
        <taxon>Lactobacillales</taxon>
        <taxon>Carnobacteriaceae</taxon>
        <taxon>Marinilactibacillus</taxon>
    </lineage>
</organism>
<dbReference type="Proteomes" id="UP000887127">
    <property type="component" value="Unassembled WGS sequence"/>
</dbReference>
<evidence type="ECO:0000259" key="5">
    <source>
        <dbReference type="PROSITE" id="PS51096"/>
    </source>
</evidence>
<accession>A0AAV3WU47</accession>
<dbReference type="GO" id="GO:0016020">
    <property type="term" value="C:membrane"/>
    <property type="evidence" value="ECO:0007669"/>
    <property type="project" value="InterPro"/>
</dbReference>
<evidence type="ECO:0000256" key="2">
    <source>
        <dbReference type="ARBA" id="ARBA00022741"/>
    </source>
</evidence>
<dbReference type="InterPro" id="IPR027417">
    <property type="entry name" value="P-loop_NTPase"/>
</dbReference>
<dbReference type="EMBL" id="BKBI01000004">
    <property type="protein sequence ID" value="GEQ35079.1"/>
    <property type="molecule type" value="Genomic_DNA"/>
</dbReference>
<dbReference type="InterPro" id="IPR002078">
    <property type="entry name" value="Sigma_54_int"/>
</dbReference>
<evidence type="ECO:0000256" key="3">
    <source>
        <dbReference type="ARBA" id="ARBA00022840"/>
    </source>
</evidence>
<gene>
    <name evidence="7" type="ORF">M132T_05870</name>
</gene>
<proteinExistence type="predicted"/>
<dbReference type="InterPro" id="IPR004701">
    <property type="entry name" value="PTS_EIIA_man-typ"/>
</dbReference>
<dbReference type="RefSeq" id="WP_307723869.1">
    <property type="nucleotide sequence ID" value="NZ_BJVX01000005.1"/>
</dbReference>
<dbReference type="SUPFAM" id="SSF52540">
    <property type="entry name" value="P-loop containing nucleoside triphosphate hydrolases"/>
    <property type="match status" value="1"/>
</dbReference>
<reference evidence="7" key="1">
    <citation type="submission" date="2019-08" db="EMBL/GenBank/DDBJ databases">
        <title>Marinilactibacillus psychrotolerans M13-2T whole genome sequencing project.</title>
        <authorList>
            <person name="Ishikawa M."/>
            <person name="Suzuki T."/>
            <person name="Matsutani M."/>
        </authorList>
    </citation>
    <scope>NUCLEOTIDE SEQUENCE</scope>
    <source>
        <strain evidence="7">M13-2T</strain>
    </source>
</reference>
<dbReference type="PANTHER" id="PTHR32071:SF90">
    <property type="entry name" value="TRANSCRIPTIONAL REGULATORY PROTEIN LEVR"/>
    <property type="match status" value="1"/>
</dbReference>
<dbReference type="Gene3D" id="1.10.1790.10">
    <property type="entry name" value="PRD domain"/>
    <property type="match status" value="2"/>
</dbReference>
<dbReference type="InterPro" id="IPR036662">
    <property type="entry name" value="PTS_EIIA_man-typ_sf"/>
</dbReference>
<dbReference type="InterPro" id="IPR011608">
    <property type="entry name" value="PRD"/>
</dbReference>
<dbReference type="CDD" id="cd00009">
    <property type="entry name" value="AAA"/>
    <property type="match status" value="1"/>
</dbReference>
<feature type="domain" description="PRD" evidence="6">
    <location>
        <begin position="466"/>
        <end position="571"/>
    </location>
</feature>
<feature type="domain" description="PRD" evidence="6">
    <location>
        <begin position="826"/>
        <end position="922"/>
    </location>
</feature>
<dbReference type="PROSITE" id="PS50045">
    <property type="entry name" value="SIGMA54_INTERACT_4"/>
    <property type="match status" value="1"/>
</dbReference>
<dbReference type="Gene3D" id="3.40.50.510">
    <property type="entry name" value="Phosphotransferase system, mannose-type IIA component"/>
    <property type="match status" value="1"/>
</dbReference>
<protein>
    <submittedName>
        <fullName evidence="7">Transcriptional regulator</fullName>
    </submittedName>
</protein>
<dbReference type="InterPro" id="IPR036634">
    <property type="entry name" value="PRD_sf"/>
</dbReference>
<dbReference type="GO" id="GO:0005524">
    <property type="term" value="F:ATP binding"/>
    <property type="evidence" value="ECO:0007669"/>
    <property type="project" value="UniProtKB-KW"/>
</dbReference>
<dbReference type="GeneID" id="96910902"/>
<evidence type="ECO:0000256" key="1">
    <source>
        <dbReference type="ARBA" id="ARBA00022679"/>
    </source>
</evidence>
<keyword evidence="3" id="KW-0067">ATP-binding</keyword>
<dbReference type="InterPro" id="IPR003593">
    <property type="entry name" value="AAA+_ATPase"/>
</dbReference>
<dbReference type="SMART" id="SM00382">
    <property type="entry name" value="AAA"/>
    <property type="match status" value="1"/>
</dbReference>
<sequence length="922" mass="105109">MMKRIERVYQRLLGTWQNSSKEEILKTQGSSAKEIAEELMLTRANTSLELNKLVREKRVLKVKSYPVRYLPVEVLEEQLNLQWNTEIEEVLNLSEFEETVNDTVEKSNRNPFELMIGNKGSLKKGVSQAKAAVHYPPNGLHMLLLGPTGSGKTFFANKIYQYSIFEKLIDKNSSFESFNCADYYHNPQLLLAQLFGYVQGAFTGANEDHIGLVEKADGGVLLLDEIHRLTPEGQEMLFYFIDHGYFNRLGETGLKRKANVLIICATTEDPNSSLLETFLRRIPMTIQIPALNQRSVQERIALTKFLFEQEARRVQRTFLVDIDVINALINTIEYGNVGQLQSQIQLVCAQSFLHNLHEKEEISIGIQELPEDILSQWSSSSQNIQRSKEVEELLDVTTKIYPSTQEITNENYEGLNIYEIIEQKVKTLEEQGISEEQIHQYILTDLHLHVKNFINNKTINYNLLKFVDPDISNLTMELKVIAEKNLKVRFDRKFLYYIGMHLDAYFRREKKDKLISQLDIREIITEHKNEYDVVKLFKDKIEQTLRVILPEIEVIYLTMLLVSIETLEEKKKVSVLVVTHGNSTATSMVQVAVELLGAAPIAALDMPLDITPDEIFDKIVTQAKELDNGCGVLMLVDMGSLSMFESKLIEKSGVMIKTIPNVTTSMVLDVVRKINYMDLSLGGIYSSVMKDFLATVHLHQSGRVKAILSICTTGSGTAKKIEQMILGILQYSTEETIEIVTVSSLKFQESIPKLVDQYQVIATVGTRNPKIGVPHITLEDLIEGSGESTLRQIIGLPYENKNQKDQKNTVIKELCQDTLNMHLVYLNPHHLTDLLIDWTKDLQIRLGTTFSNTLILKLVVHTAFSFERVIKKNPLAYNDLWNEENNDLLEAVEGTLSTLEEKLLLNLSDDEKRFIVEVLANE</sequence>
<feature type="domain" description="PTS EIIA type-4" evidence="5">
    <location>
        <begin position="572"/>
        <end position="706"/>
    </location>
</feature>
<dbReference type="PANTHER" id="PTHR32071">
    <property type="entry name" value="TRANSCRIPTIONAL REGULATORY PROTEIN"/>
    <property type="match status" value="1"/>
</dbReference>
<feature type="domain" description="Sigma-54 factor interaction" evidence="4">
    <location>
        <begin position="115"/>
        <end position="349"/>
    </location>
</feature>
<dbReference type="GO" id="GO:0016740">
    <property type="term" value="F:transferase activity"/>
    <property type="evidence" value="ECO:0007669"/>
    <property type="project" value="UniProtKB-KW"/>
</dbReference>
<dbReference type="GO" id="GO:0006355">
    <property type="term" value="P:regulation of DNA-templated transcription"/>
    <property type="evidence" value="ECO:0007669"/>
    <property type="project" value="InterPro"/>
</dbReference>
<dbReference type="SUPFAM" id="SSF63520">
    <property type="entry name" value="PTS-regulatory domain, PRD"/>
    <property type="match status" value="2"/>
</dbReference>
<evidence type="ECO:0000259" key="6">
    <source>
        <dbReference type="PROSITE" id="PS51372"/>
    </source>
</evidence>
<dbReference type="Pfam" id="PF00158">
    <property type="entry name" value="Sigma54_activat"/>
    <property type="match status" value="1"/>
</dbReference>
<dbReference type="Pfam" id="PF00874">
    <property type="entry name" value="PRD"/>
    <property type="match status" value="2"/>
</dbReference>
<evidence type="ECO:0000313" key="8">
    <source>
        <dbReference type="Proteomes" id="UP000887127"/>
    </source>
</evidence>
<dbReference type="GO" id="GO:0009401">
    <property type="term" value="P:phosphoenolpyruvate-dependent sugar phosphotransferase system"/>
    <property type="evidence" value="ECO:0007669"/>
    <property type="project" value="InterPro"/>
</dbReference>
<dbReference type="PROSITE" id="PS51372">
    <property type="entry name" value="PRD_2"/>
    <property type="match status" value="2"/>
</dbReference>
<evidence type="ECO:0000259" key="4">
    <source>
        <dbReference type="PROSITE" id="PS50045"/>
    </source>
</evidence>
<dbReference type="PROSITE" id="PS51096">
    <property type="entry name" value="PTS_EIIA_TYPE_4"/>
    <property type="match status" value="1"/>
</dbReference>
<dbReference type="Gene3D" id="3.40.50.300">
    <property type="entry name" value="P-loop containing nucleotide triphosphate hydrolases"/>
    <property type="match status" value="1"/>
</dbReference>
<dbReference type="AlphaFoldDB" id="A0AAV3WU47"/>
<comment type="caution">
    <text evidence="7">The sequence shown here is derived from an EMBL/GenBank/DDBJ whole genome shotgun (WGS) entry which is preliminary data.</text>
</comment>
<dbReference type="Pfam" id="PF03610">
    <property type="entry name" value="EIIA-man"/>
    <property type="match status" value="1"/>
</dbReference>
<name>A0AAV3WU47_9LACT</name>
<dbReference type="SUPFAM" id="SSF53062">
    <property type="entry name" value="PTS system fructose IIA component-like"/>
    <property type="match status" value="1"/>
</dbReference>
<keyword evidence="1" id="KW-0808">Transferase</keyword>
<evidence type="ECO:0000313" key="7">
    <source>
        <dbReference type="EMBL" id="GEQ35079.1"/>
    </source>
</evidence>
<keyword evidence="2" id="KW-0547">Nucleotide-binding</keyword>